<dbReference type="Proteomes" id="UP000231542">
    <property type="component" value="Unassembled WGS sequence"/>
</dbReference>
<organism evidence="1 2">
    <name type="scientific">Candidatus Kerfeldbacteria bacterium CG08_land_8_20_14_0_20_40_16</name>
    <dbReference type="NCBI Taxonomy" id="2014244"/>
    <lineage>
        <taxon>Bacteria</taxon>
        <taxon>Candidatus Kerfeldiibacteriota</taxon>
    </lineage>
</organism>
<evidence type="ECO:0000313" key="1">
    <source>
        <dbReference type="EMBL" id="PIS42075.1"/>
    </source>
</evidence>
<protein>
    <submittedName>
        <fullName evidence="1">Uncharacterized protein</fullName>
    </submittedName>
</protein>
<sequence>MNQESNVKSLYQTVEKLNSRIELLEQHYTVLSGLYGISLSGMNIRNRMARVMEEISALFSKLEKIDGGQKKLAILKEKYNLMAKLWENVLKNGRPRENNITKRARRFFKKYRR</sequence>
<accession>A0A2H0YU97</accession>
<gene>
    <name evidence="1" type="ORF">COT24_05375</name>
</gene>
<comment type="caution">
    <text evidence="1">The sequence shown here is derived from an EMBL/GenBank/DDBJ whole genome shotgun (WGS) entry which is preliminary data.</text>
</comment>
<reference evidence="1 2" key="1">
    <citation type="submission" date="2017-09" db="EMBL/GenBank/DDBJ databases">
        <title>Depth-based differentiation of microbial function through sediment-hosted aquifers and enrichment of novel symbionts in the deep terrestrial subsurface.</title>
        <authorList>
            <person name="Probst A.J."/>
            <person name="Ladd B."/>
            <person name="Jarett J.K."/>
            <person name="Geller-Mcgrath D.E."/>
            <person name="Sieber C.M."/>
            <person name="Emerson J.B."/>
            <person name="Anantharaman K."/>
            <person name="Thomas B.C."/>
            <person name="Malmstrom R."/>
            <person name="Stieglmeier M."/>
            <person name="Klingl A."/>
            <person name="Woyke T."/>
            <person name="Ryan C.M."/>
            <person name="Banfield J.F."/>
        </authorList>
    </citation>
    <scope>NUCLEOTIDE SEQUENCE [LARGE SCALE GENOMIC DNA]</scope>
    <source>
        <strain evidence="1">CG08_land_8_20_14_0_20_40_16</strain>
    </source>
</reference>
<dbReference type="EMBL" id="PEXU01000058">
    <property type="protein sequence ID" value="PIS42075.1"/>
    <property type="molecule type" value="Genomic_DNA"/>
</dbReference>
<name>A0A2H0YU97_9BACT</name>
<evidence type="ECO:0000313" key="2">
    <source>
        <dbReference type="Proteomes" id="UP000231542"/>
    </source>
</evidence>
<proteinExistence type="predicted"/>
<dbReference type="AlphaFoldDB" id="A0A2H0YU97"/>